<accession>A0A371I4M9</accession>
<dbReference type="OrthoDB" id="1426770at2759"/>
<dbReference type="PANTHER" id="PTHR48475:SF1">
    <property type="entry name" value="RNASE H TYPE-1 DOMAIN-CONTAINING PROTEIN"/>
    <property type="match status" value="1"/>
</dbReference>
<evidence type="ECO:0000259" key="2">
    <source>
        <dbReference type="Pfam" id="PF17919"/>
    </source>
</evidence>
<dbReference type="InterPro" id="IPR043502">
    <property type="entry name" value="DNA/RNA_pol_sf"/>
</dbReference>
<dbReference type="Pfam" id="PF17919">
    <property type="entry name" value="RT_RNaseH_2"/>
    <property type="match status" value="1"/>
</dbReference>
<dbReference type="InterPro" id="IPR041577">
    <property type="entry name" value="RT_RNaseH_2"/>
</dbReference>
<dbReference type="Gene3D" id="3.30.70.270">
    <property type="match status" value="1"/>
</dbReference>
<name>A0A371I4M9_MUCPR</name>
<evidence type="ECO:0000313" key="4">
    <source>
        <dbReference type="Proteomes" id="UP000257109"/>
    </source>
</evidence>
<evidence type="ECO:0000256" key="1">
    <source>
        <dbReference type="SAM" id="MobiDB-lite"/>
    </source>
</evidence>
<proteinExistence type="predicted"/>
<feature type="region of interest" description="Disordered" evidence="1">
    <location>
        <begin position="67"/>
        <end position="92"/>
    </location>
</feature>
<dbReference type="EMBL" id="QJKJ01000945">
    <property type="protein sequence ID" value="RDY09934.1"/>
    <property type="molecule type" value="Genomic_DNA"/>
</dbReference>
<dbReference type="Proteomes" id="UP000257109">
    <property type="component" value="Unassembled WGS sequence"/>
</dbReference>
<gene>
    <name evidence="3" type="ORF">CR513_05622</name>
</gene>
<comment type="caution">
    <text evidence="3">The sequence shown here is derived from an EMBL/GenBank/DDBJ whole genome shotgun (WGS) entry which is preliminary data.</text>
</comment>
<organism evidence="3 4">
    <name type="scientific">Mucuna pruriens</name>
    <name type="common">Velvet bean</name>
    <name type="synonym">Dolichos pruriens</name>
    <dbReference type="NCBI Taxonomy" id="157652"/>
    <lineage>
        <taxon>Eukaryota</taxon>
        <taxon>Viridiplantae</taxon>
        <taxon>Streptophyta</taxon>
        <taxon>Embryophyta</taxon>
        <taxon>Tracheophyta</taxon>
        <taxon>Spermatophyta</taxon>
        <taxon>Magnoliopsida</taxon>
        <taxon>eudicotyledons</taxon>
        <taxon>Gunneridae</taxon>
        <taxon>Pentapetalae</taxon>
        <taxon>rosids</taxon>
        <taxon>fabids</taxon>
        <taxon>Fabales</taxon>
        <taxon>Fabaceae</taxon>
        <taxon>Papilionoideae</taxon>
        <taxon>50 kb inversion clade</taxon>
        <taxon>NPAAA clade</taxon>
        <taxon>indigoferoid/millettioid clade</taxon>
        <taxon>Phaseoleae</taxon>
        <taxon>Mucuna</taxon>
    </lineage>
</organism>
<feature type="domain" description="Reverse transcriptase/retrotransposon-derived protein RNase H-like" evidence="2">
    <location>
        <begin position="19"/>
        <end position="65"/>
    </location>
</feature>
<dbReference type="SUPFAM" id="SSF56672">
    <property type="entry name" value="DNA/RNA polymerases"/>
    <property type="match status" value="1"/>
</dbReference>
<dbReference type="InterPro" id="IPR043128">
    <property type="entry name" value="Rev_trsase/Diguanyl_cyclase"/>
</dbReference>
<protein>
    <recommendedName>
        <fullName evidence="2">Reverse transcriptase/retrotransposon-derived protein RNase H-like domain-containing protein</fullName>
    </recommendedName>
</protein>
<feature type="non-terminal residue" evidence="3">
    <location>
        <position position="1"/>
    </location>
</feature>
<feature type="compositionally biased region" description="Polar residues" evidence="1">
    <location>
        <begin position="74"/>
        <end position="92"/>
    </location>
</feature>
<keyword evidence="4" id="KW-1185">Reference proteome</keyword>
<dbReference type="AlphaFoldDB" id="A0A371I4M9"/>
<evidence type="ECO:0000313" key="3">
    <source>
        <dbReference type="EMBL" id="RDY09934.1"/>
    </source>
</evidence>
<reference evidence="3" key="1">
    <citation type="submission" date="2018-05" db="EMBL/GenBank/DDBJ databases">
        <title>Draft genome of Mucuna pruriens seed.</title>
        <authorList>
            <person name="Nnadi N.E."/>
            <person name="Vos R."/>
            <person name="Hasami M.H."/>
            <person name="Devisetty U.K."/>
            <person name="Aguiy J.C."/>
        </authorList>
    </citation>
    <scope>NUCLEOTIDE SEQUENCE [LARGE SCALE GENOMIC DNA]</scope>
    <source>
        <strain evidence="3">JCA_2017</strain>
    </source>
</reference>
<sequence length="92" mass="10549">MATYSPIFKLLWKNQKIEWNQECQEAFEKVKQYLESPPVLVLVVPGKPLILYLTMLKESMGAFWGSKMTPGKNMPSTTSTRNSQNVSKDTQH</sequence>
<dbReference type="PANTHER" id="PTHR48475">
    <property type="entry name" value="RIBONUCLEASE H"/>
    <property type="match status" value="1"/>
</dbReference>